<dbReference type="Proteomes" id="UP000265520">
    <property type="component" value="Unassembled WGS sequence"/>
</dbReference>
<dbReference type="AlphaFoldDB" id="A0A392N6T3"/>
<organism evidence="1 2">
    <name type="scientific">Trifolium medium</name>
    <dbReference type="NCBI Taxonomy" id="97028"/>
    <lineage>
        <taxon>Eukaryota</taxon>
        <taxon>Viridiplantae</taxon>
        <taxon>Streptophyta</taxon>
        <taxon>Embryophyta</taxon>
        <taxon>Tracheophyta</taxon>
        <taxon>Spermatophyta</taxon>
        <taxon>Magnoliopsida</taxon>
        <taxon>eudicotyledons</taxon>
        <taxon>Gunneridae</taxon>
        <taxon>Pentapetalae</taxon>
        <taxon>rosids</taxon>
        <taxon>fabids</taxon>
        <taxon>Fabales</taxon>
        <taxon>Fabaceae</taxon>
        <taxon>Papilionoideae</taxon>
        <taxon>50 kb inversion clade</taxon>
        <taxon>NPAAA clade</taxon>
        <taxon>Hologalegina</taxon>
        <taxon>IRL clade</taxon>
        <taxon>Trifolieae</taxon>
        <taxon>Trifolium</taxon>
    </lineage>
</organism>
<proteinExistence type="predicted"/>
<evidence type="ECO:0000313" key="1">
    <source>
        <dbReference type="EMBL" id="MCH95302.1"/>
    </source>
</evidence>
<comment type="caution">
    <text evidence="1">The sequence shown here is derived from an EMBL/GenBank/DDBJ whole genome shotgun (WGS) entry which is preliminary data.</text>
</comment>
<protein>
    <submittedName>
        <fullName evidence="1">Uncharacterized protein</fullName>
    </submittedName>
</protein>
<accession>A0A392N6T3</accession>
<keyword evidence="2" id="KW-1185">Reference proteome</keyword>
<sequence>GTTSSANSKIGKEIIHLQGEIRNDEQLGELNREWWLTKTLGEVKSEEGNNSRTMVDLTEAVAQATARQGEIRR</sequence>
<feature type="non-terminal residue" evidence="1">
    <location>
        <position position="1"/>
    </location>
</feature>
<name>A0A392N6T3_9FABA</name>
<evidence type="ECO:0000313" key="2">
    <source>
        <dbReference type="Proteomes" id="UP000265520"/>
    </source>
</evidence>
<reference evidence="1 2" key="1">
    <citation type="journal article" date="2018" name="Front. Plant Sci.">
        <title>Red Clover (Trifolium pratense) and Zigzag Clover (T. medium) - A Picture of Genomic Similarities and Differences.</title>
        <authorList>
            <person name="Dluhosova J."/>
            <person name="Istvanek J."/>
            <person name="Nedelnik J."/>
            <person name="Repkova J."/>
        </authorList>
    </citation>
    <scope>NUCLEOTIDE SEQUENCE [LARGE SCALE GENOMIC DNA]</scope>
    <source>
        <strain evidence="2">cv. 10/8</strain>
        <tissue evidence="1">Leaf</tissue>
    </source>
</reference>
<dbReference type="EMBL" id="LXQA010029482">
    <property type="protein sequence ID" value="MCH95302.1"/>
    <property type="molecule type" value="Genomic_DNA"/>
</dbReference>